<evidence type="ECO:0000256" key="3">
    <source>
        <dbReference type="SAM" id="SignalP"/>
    </source>
</evidence>
<feature type="chain" id="PRO_5027609613" description="RRM domain-containing protein" evidence="3">
    <location>
        <begin position="20"/>
        <end position="336"/>
    </location>
</feature>
<accession>A0A7C9AFQ7</accession>
<keyword evidence="3" id="KW-0732">Signal</keyword>
<feature type="region of interest" description="Disordered" evidence="2">
    <location>
        <begin position="248"/>
        <end position="336"/>
    </location>
</feature>
<feature type="signal peptide" evidence="3">
    <location>
        <begin position="1"/>
        <end position="19"/>
    </location>
</feature>
<dbReference type="EMBL" id="GISG01230474">
    <property type="protein sequence ID" value="MBA4666096.1"/>
    <property type="molecule type" value="Transcribed_RNA"/>
</dbReference>
<keyword evidence="1" id="KW-0694">RNA-binding</keyword>
<dbReference type="AlphaFoldDB" id="A0A7C9AFQ7"/>
<evidence type="ECO:0000256" key="1">
    <source>
        <dbReference type="ARBA" id="ARBA00022884"/>
    </source>
</evidence>
<dbReference type="GO" id="GO:0005634">
    <property type="term" value="C:nucleus"/>
    <property type="evidence" value="ECO:0007669"/>
    <property type="project" value="TreeGrafter"/>
</dbReference>
<proteinExistence type="predicted"/>
<sequence>MRHSFALLRLFLLCVFSGAVDLAATGVKSEESAGQAAKRQKLETSAEVAKGGNAKCANAIISNLSLQPEPVVEDTLRVDTTACQRPEPNPVASPKDPLSLKQTLHPVAALGFPFHINRYKLDNRPKSFTINAPLPAGLASVAALRDHFSLFGKISDVEIEELGEDHCQNAPNDSEAMRNCSARISFATRHSAERAFVNGKSWHGHNLHFIWAASGIPCGSRSSGDSCSPLKNAVNADVRSADKTQANFLKASGDPPAKPMNEVSCGNSRSGGGGSSPVAGVQHSVSEAESPDKSVSYIPLEGDELENEDSQWPEEIAGVNMQPDEDLKAGLPPLAV</sequence>
<dbReference type="SUPFAM" id="SSF54928">
    <property type="entry name" value="RNA-binding domain, RBD"/>
    <property type="match status" value="1"/>
</dbReference>
<dbReference type="InterPro" id="IPR045137">
    <property type="entry name" value="RBM26/27"/>
</dbReference>
<organism evidence="4">
    <name type="scientific">Opuntia streptacantha</name>
    <name type="common">Prickly pear cactus</name>
    <name type="synonym">Opuntia cardona</name>
    <dbReference type="NCBI Taxonomy" id="393608"/>
    <lineage>
        <taxon>Eukaryota</taxon>
        <taxon>Viridiplantae</taxon>
        <taxon>Streptophyta</taxon>
        <taxon>Embryophyta</taxon>
        <taxon>Tracheophyta</taxon>
        <taxon>Spermatophyta</taxon>
        <taxon>Magnoliopsida</taxon>
        <taxon>eudicotyledons</taxon>
        <taxon>Gunneridae</taxon>
        <taxon>Pentapetalae</taxon>
        <taxon>Caryophyllales</taxon>
        <taxon>Cactineae</taxon>
        <taxon>Cactaceae</taxon>
        <taxon>Opuntioideae</taxon>
        <taxon>Opuntia</taxon>
    </lineage>
</organism>
<dbReference type="PANTHER" id="PTHR14398">
    <property type="entry name" value="RNA RECOGNITION RRM/RNP DOMAIN"/>
    <property type="match status" value="1"/>
</dbReference>
<dbReference type="InterPro" id="IPR035979">
    <property type="entry name" value="RBD_domain_sf"/>
</dbReference>
<protein>
    <recommendedName>
        <fullName evidence="5">RRM domain-containing protein</fullName>
    </recommendedName>
</protein>
<dbReference type="Gene3D" id="3.30.70.330">
    <property type="match status" value="1"/>
</dbReference>
<reference evidence="4" key="1">
    <citation type="journal article" date="2013" name="J. Plant Res.">
        <title>Effect of fungi and light on seed germination of three Opuntia species from semiarid lands of central Mexico.</title>
        <authorList>
            <person name="Delgado-Sanchez P."/>
            <person name="Jimenez-Bremont J.F."/>
            <person name="Guerrero-Gonzalez Mde L."/>
            <person name="Flores J."/>
        </authorList>
    </citation>
    <scope>NUCLEOTIDE SEQUENCE</scope>
    <source>
        <tissue evidence="4">Cladode</tissue>
    </source>
</reference>
<evidence type="ECO:0000256" key="2">
    <source>
        <dbReference type="SAM" id="MobiDB-lite"/>
    </source>
</evidence>
<dbReference type="InterPro" id="IPR012677">
    <property type="entry name" value="Nucleotide-bd_a/b_plait_sf"/>
</dbReference>
<evidence type="ECO:0000313" key="4">
    <source>
        <dbReference type="EMBL" id="MBA4666096.1"/>
    </source>
</evidence>
<feature type="compositionally biased region" description="Acidic residues" evidence="2">
    <location>
        <begin position="301"/>
        <end position="312"/>
    </location>
</feature>
<name>A0A7C9AFQ7_OPUST</name>
<evidence type="ECO:0008006" key="5">
    <source>
        <dbReference type="Google" id="ProtNLM"/>
    </source>
</evidence>
<dbReference type="GO" id="GO:0003723">
    <property type="term" value="F:RNA binding"/>
    <property type="evidence" value="ECO:0007669"/>
    <property type="project" value="UniProtKB-KW"/>
</dbReference>
<reference evidence="4" key="2">
    <citation type="submission" date="2020-07" db="EMBL/GenBank/DDBJ databases">
        <authorList>
            <person name="Vera ALvarez R."/>
            <person name="Arias-Moreno D.M."/>
            <person name="Jimenez-Jacinto V."/>
            <person name="Jimenez-Bremont J.F."/>
            <person name="Swaminathan K."/>
            <person name="Moose S.P."/>
            <person name="Guerrero-Gonzalez M.L."/>
            <person name="Marino-Ramirez L."/>
            <person name="Landsman D."/>
            <person name="Rodriguez-Kessler M."/>
            <person name="Delgado-Sanchez P."/>
        </authorList>
    </citation>
    <scope>NUCLEOTIDE SEQUENCE</scope>
    <source>
        <tissue evidence="4">Cladode</tissue>
    </source>
</reference>
<dbReference type="PANTHER" id="PTHR14398:SF0">
    <property type="entry name" value="ZINC FINGER PROTEIN SWM"/>
    <property type="match status" value="1"/>
</dbReference>